<dbReference type="GO" id="GO:0016829">
    <property type="term" value="F:lyase activity"/>
    <property type="evidence" value="ECO:0007669"/>
    <property type="project" value="UniProtKB-KW"/>
</dbReference>
<dbReference type="SUPFAM" id="SSF51735">
    <property type="entry name" value="NAD(P)-binding Rossmann-fold domains"/>
    <property type="match status" value="1"/>
</dbReference>
<dbReference type="GO" id="GO:0003857">
    <property type="term" value="F:(3S)-3-hydroxyacyl-CoA dehydrogenase (NAD+) activity"/>
    <property type="evidence" value="ECO:0007669"/>
    <property type="project" value="TreeGrafter"/>
</dbReference>
<keyword evidence="6" id="KW-1185">Reference proteome</keyword>
<dbReference type="OrthoDB" id="1921440at2759"/>
<dbReference type="Proteomes" id="UP000224567">
    <property type="component" value="Unassembled WGS sequence"/>
</dbReference>
<reference evidence="5 6" key="1">
    <citation type="journal article" date="2017" name="Genome Biol.">
        <title>New reference genome sequences of hot pepper reveal the massive evolution of plant disease-resistance genes by retroduplication.</title>
        <authorList>
            <person name="Kim S."/>
            <person name="Park J."/>
            <person name="Yeom S.I."/>
            <person name="Kim Y.M."/>
            <person name="Seo E."/>
            <person name="Kim K.T."/>
            <person name="Kim M.S."/>
            <person name="Lee J.M."/>
            <person name="Cheong K."/>
            <person name="Shin H.S."/>
            <person name="Kim S.B."/>
            <person name="Han K."/>
            <person name="Lee J."/>
            <person name="Park M."/>
            <person name="Lee H.A."/>
            <person name="Lee H.Y."/>
            <person name="Lee Y."/>
            <person name="Oh S."/>
            <person name="Lee J.H."/>
            <person name="Choi E."/>
            <person name="Choi E."/>
            <person name="Lee S.E."/>
            <person name="Jeon J."/>
            <person name="Kim H."/>
            <person name="Choi G."/>
            <person name="Song H."/>
            <person name="Lee J."/>
            <person name="Lee S.C."/>
            <person name="Kwon J.K."/>
            <person name="Lee H.Y."/>
            <person name="Koo N."/>
            <person name="Hong Y."/>
            <person name="Kim R.W."/>
            <person name="Kang W.H."/>
            <person name="Huh J.H."/>
            <person name="Kang B.C."/>
            <person name="Yang T.J."/>
            <person name="Lee Y.H."/>
            <person name="Bennetzen J.L."/>
            <person name="Choi D."/>
        </authorList>
    </citation>
    <scope>NUCLEOTIDE SEQUENCE [LARGE SCALE GENOMIC DNA]</scope>
    <source>
        <strain evidence="6">cv. PBC81</strain>
    </source>
</reference>
<dbReference type="Gene3D" id="3.40.50.720">
    <property type="entry name" value="NAD(P)-binding Rossmann-like Domain"/>
    <property type="match status" value="1"/>
</dbReference>
<evidence type="ECO:0000256" key="2">
    <source>
        <dbReference type="ARBA" id="ARBA00023239"/>
    </source>
</evidence>
<reference evidence="6" key="2">
    <citation type="journal article" date="2017" name="J. Anim. Genet.">
        <title>Multiple reference genome sequences of hot pepper reveal the massive evolution of plant disease resistance genes by retroduplication.</title>
        <authorList>
            <person name="Kim S."/>
            <person name="Park J."/>
            <person name="Yeom S.-I."/>
            <person name="Kim Y.-M."/>
            <person name="Seo E."/>
            <person name="Kim K.-T."/>
            <person name="Kim M.-S."/>
            <person name="Lee J.M."/>
            <person name="Cheong K."/>
            <person name="Shin H.-S."/>
            <person name="Kim S.-B."/>
            <person name="Han K."/>
            <person name="Lee J."/>
            <person name="Park M."/>
            <person name="Lee H.-A."/>
            <person name="Lee H.-Y."/>
            <person name="Lee Y."/>
            <person name="Oh S."/>
            <person name="Lee J.H."/>
            <person name="Choi E."/>
            <person name="Choi E."/>
            <person name="Lee S.E."/>
            <person name="Jeon J."/>
            <person name="Kim H."/>
            <person name="Choi G."/>
            <person name="Song H."/>
            <person name="Lee J."/>
            <person name="Lee S.-C."/>
            <person name="Kwon J.-K."/>
            <person name="Lee H.-Y."/>
            <person name="Koo N."/>
            <person name="Hong Y."/>
            <person name="Kim R.W."/>
            <person name="Kang W.-H."/>
            <person name="Huh J.H."/>
            <person name="Kang B.-C."/>
            <person name="Yang T.-J."/>
            <person name="Lee Y.-H."/>
            <person name="Bennetzen J.L."/>
            <person name="Choi D."/>
        </authorList>
    </citation>
    <scope>NUCLEOTIDE SEQUENCE [LARGE SCALE GENOMIC DNA]</scope>
    <source>
        <strain evidence="6">cv. PBC81</strain>
    </source>
</reference>
<dbReference type="GO" id="GO:0070403">
    <property type="term" value="F:NAD+ binding"/>
    <property type="evidence" value="ECO:0007669"/>
    <property type="project" value="InterPro"/>
</dbReference>
<dbReference type="PANTHER" id="PTHR23309">
    <property type="entry name" value="3-HYDROXYACYL-COA DEHYROGENASE"/>
    <property type="match status" value="1"/>
</dbReference>
<keyword evidence="2" id="KW-0456">Lyase</keyword>
<evidence type="ECO:0000313" key="6">
    <source>
        <dbReference type="Proteomes" id="UP000224567"/>
    </source>
</evidence>
<evidence type="ECO:0000313" key="5">
    <source>
        <dbReference type="EMBL" id="PHT32123.1"/>
    </source>
</evidence>
<evidence type="ECO:0000259" key="4">
    <source>
        <dbReference type="Pfam" id="PF02737"/>
    </source>
</evidence>
<dbReference type="AlphaFoldDB" id="A0A2G2VGN1"/>
<evidence type="ECO:0000256" key="3">
    <source>
        <dbReference type="ARBA" id="ARBA00023268"/>
    </source>
</evidence>
<keyword evidence="1" id="KW-0413">Isomerase</keyword>
<dbReference type="InterPro" id="IPR006176">
    <property type="entry name" value="3-OHacyl-CoA_DH_NAD-bd"/>
</dbReference>
<dbReference type="Pfam" id="PF02737">
    <property type="entry name" value="3HCDH_N"/>
    <property type="match status" value="1"/>
</dbReference>
<dbReference type="PANTHER" id="PTHR23309:SF31">
    <property type="entry name" value="GLYOXYSOMAL FATTY ACID BETA-OXIDATION MULTIFUNCTIONAL PROTEIN MFP-A-LIKE"/>
    <property type="match status" value="1"/>
</dbReference>
<dbReference type="GO" id="GO:0016853">
    <property type="term" value="F:isomerase activity"/>
    <property type="evidence" value="ECO:0007669"/>
    <property type="project" value="UniProtKB-KW"/>
</dbReference>
<keyword evidence="3" id="KW-0511">Multifunctional enzyme</keyword>
<protein>
    <submittedName>
        <fullName evidence="5">Peroxisomal fatty acid beta-oxidation multifunctional protein MFP2</fullName>
    </submittedName>
</protein>
<dbReference type="InterPro" id="IPR036291">
    <property type="entry name" value="NAD(P)-bd_dom_sf"/>
</dbReference>
<name>A0A2G2VGN1_CAPBA</name>
<dbReference type="GO" id="GO:0006635">
    <property type="term" value="P:fatty acid beta-oxidation"/>
    <property type="evidence" value="ECO:0007669"/>
    <property type="project" value="TreeGrafter"/>
</dbReference>
<sequence length="232" mass="26571">MISTRANFSWISTLNRRILRCESCHGQAERLLDSAKEMEDSIAVNLSSRRLEVSRFELIQQVYETVEVLIRSGTCKALVHIFLSQRGTTKIPRVTDLGLVPRHVKQVAILGVGLMGSEIATVFLLSNYYMILKEVNDIVLEAGIDRIKAKFIILFFYYYFNLPLEKFVKALSLLKVTFDYETFRDVDMVIENIAGAPMVHRLIRHITSSGPEFYFLALVLDDGLSQYRWPVA</sequence>
<proteinExistence type="predicted"/>
<dbReference type="EMBL" id="MLFT02000012">
    <property type="protein sequence ID" value="PHT32123.1"/>
    <property type="molecule type" value="Genomic_DNA"/>
</dbReference>
<dbReference type="GO" id="GO:0005777">
    <property type="term" value="C:peroxisome"/>
    <property type="evidence" value="ECO:0007669"/>
    <property type="project" value="TreeGrafter"/>
</dbReference>
<feature type="domain" description="3-hydroxyacyl-CoA dehydrogenase NAD binding" evidence="4">
    <location>
        <begin position="106"/>
        <end position="194"/>
    </location>
</feature>
<accession>A0A2G2VGN1</accession>
<organism evidence="5 6">
    <name type="scientific">Capsicum baccatum</name>
    <name type="common">Peruvian pepper</name>
    <dbReference type="NCBI Taxonomy" id="33114"/>
    <lineage>
        <taxon>Eukaryota</taxon>
        <taxon>Viridiplantae</taxon>
        <taxon>Streptophyta</taxon>
        <taxon>Embryophyta</taxon>
        <taxon>Tracheophyta</taxon>
        <taxon>Spermatophyta</taxon>
        <taxon>Magnoliopsida</taxon>
        <taxon>eudicotyledons</taxon>
        <taxon>Gunneridae</taxon>
        <taxon>Pentapetalae</taxon>
        <taxon>asterids</taxon>
        <taxon>lamiids</taxon>
        <taxon>Solanales</taxon>
        <taxon>Solanaceae</taxon>
        <taxon>Solanoideae</taxon>
        <taxon>Capsiceae</taxon>
        <taxon>Capsicum</taxon>
    </lineage>
</organism>
<dbReference type="STRING" id="33114.A0A2G2VGN1"/>
<gene>
    <name evidence="5" type="ORF">CQW23_28460</name>
</gene>
<evidence type="ECO:0000256" key="1">
    <source>
        <dbReference type="ARBA" id="ARBA00023235"/>
    </source>
</evidence>
<comment type="caution">
    <text evidence="5">The sequence shown here is derived from an EMBL/GenBank/DDBJ whole genome shotgun (WGS) entry which is preliminary data.</text>
</comment>